<feature type="domain" description="Swt1-like HEPN" evidence="2">
    <location>
        <begin position="104"/>
        <end position="233"/>
    </location>
</feature>
<keyword evidence="1" id="KW-0175">Coiled coil</keyword>
<evidence type="ECO:0000313" key="4">
    <source>
        <dbReference type="Proteomes" id="UP000178880"/>
    </source>
</evidence>
<gene>
    <name evidence="3" type="ORF">A2945_01400</name>
</gene>
<dbReference type="STRING" id="1798650.A2945_01400"/>
<evidence type="ECO:0000256" key="1">
    <source>
        <dbReference type="SAM" id="Coils"/>
    </source>
</evidence>
<feature type="coiled-coil region" evidence="1">
    <location>
        <begin position="90"/>
        <end position="117"/>
    </location>
</feature>
<dbReference type="EMBL" id="MHLA01000015">
    <property type="protein sequence ID" value="OGY99495.1"/>
    <property type="molecule type" value="Genomic_DNA"/>
</dbReference>
<accession>A0A1G2CDN9</accession>
<protein>
    <recommendedName>
        <fullName evidence="2">Swt1-like HEPN domain-containing protein</fullName>
    </recommendedName>
</protein>
<sequence>MNYRDKLKELLAEQEWAQESSLTSLAVREKYGVSKASGKKQKSALGALKIGHKEGIFKKGIRNDGKIFWGIGTGEKEQTVLLGSDDTYENANESTLLNTARKNIKSLEEALQNICAETLQKAYGDEWEKYLDPKTIEKIASQYWKDKRSSWKSGGAVTDFLSVAGIRDISHIVGYRENWELFQSRFGNKNRFIVLGKLAELGDYRNKIQHNAALSKDEYLFFNIASQLLLRDIT</sequence>
<dbReference type="Proteomes" id="UP000178880">
    <property type="component" value="Unassembled WGS sequence"/>
</dbReference>
<dbReference type="Pfam" id="PF18731">
    <property type="entry name" value="HEPN_Swt1"/>
    <property type="match status" value="1"/>
</dbReference>
<proteinExistence type="predicted"/>
<name>A0A1G2CDN9_9BACT</name>
<dbReference type="AlphaFoldDB" id="A0A1G2CDN9"/>
<dbReference type="InterPro" id="IPR041650">
    <property type="entry name" value="HEPN_Swt1"/>
</dbReference>
<reference evidence="3 4" key="1">
    <citation type="journal article" date="2016" name="Nat. Commun.">
        <title>Thousands of microbial genomes shed light on interconnected biogeochemical processes in an aquifer system.</title>
        <authorList>
            <person name="Anantharaman K."/>
            <person name="Brown C.T."/>
            <person name="Hug L.A."/>
            <person name="Sharon I."/>
            <person name="Castelle C.J."/>
            <person name="Probst A.J."/>
            <person name="Thomas B.C."/>
            <person name="Singh A."/>
            <person name="Wilkins M.J."/>
            <person name="Karaoz U."/>
            <person name="Brodie E.L."/>
            <person name="Williams K.H."/>
            <person name="Hubbard S.S."/>
            <person name="Banfield J.F."/>
        </authorList>
    </citation>
    <scope>NUCLEOTIDE SEQUENCE [LARGE SCALE GENOMIC DNA]</scope>
</reference>
<organism evidence="3 4">
    <name type="scientific">Candidatus Liptonbacteria bacterium RIFCSPLOWO2_01_FULL_52_25</name>
    <dbReference type="NCBI Taxonomy" id="1798650"/>
    <lineage>
        <taxon>Bacteria</taxon>
        <taxon>Candidatus Liptoniibacteriota</taxon>
    </lineage>
</organism>
<evidence type="ECO:0000313" key="3">
    <source>
        <dbReference type="EMBL" id="OGY99495.1"/>
    </source>
</evidence>
<evidence type="ECO:0000259" key="2">
    <source>
        <dbReference type="Pfam" id="PF18731"/>
    </source>
</evidence>
<comment type="caution">
    <text evidence="3">The sequence shown here is derived from an EMBL/GenBank/DDBJ whole genome shotgun (WGS) entry which is preliminary data.</text>
</comment>